<comment type="caution">
    <text evidence="2">The sequence shown here is derived from an EMBL/GenBank/DDBJ whole genome shotgun (WGS) entry which is preliminary data.</text>
</comment>
<accession>A0A923RTP0</accession>
<name>A0A923RTP0_9FIRM</name>
<reference evidence="2" key="1">
    <citation type="submission" date="2020-08" db="EMBL/GenBank/DDBJ databases">
        <title>Genome public.</title>
        <authorList>
            <person name="Liu C."/>
            <person name="Sun Q."/>
        </authorList>
    </citation>
    <scope>NUCLEOTIDE SEQUENCE</scope>
    <source>
        <strain evidence="2">BX1005</strain>
    </source>
</reference>
<keyword evidence="1" id="KW-0812">Transmembrane</keyword>
<dbReference type="EMBL" id="JACOPH010000011">
    <property type="protein sequence ID" value="MBC5714892.1"/>
    <property type="molecule type" value="Genomic_DNA"/>
</dbReference>
<feature type="transmembrane region" description="Helical" evidence="1">
    <location>
        <begin position="12"/>
        <end position="30"/>
    </location>
</feature>
<evidence type="ECO:0000313" key="2">
    <source>
        <dbReference type="EMBL" id="MBC5714892.1"/>
    </source>
</evidence>
<evidence type="ECO:0000256" key="1">
    <source>
        <dbReference type="SAM" id="Phobius"/>
    </source>
</evidence>
<evidence type="ECO:0000313" key="3">
    <source>
        <dbReference type="Proteomes" id="UP000606720"/>
    </source>
</evidence>
<protein>
    <submittedName>
        <fullName evidence="2">Uncharacterized protein</fullName>
    </submittedName>
</protein>
<keyword evidence="1" id="KW-0472">Membrane</keyword>
<keyword evidence="1" id="KW-1133">Transmembrane helix</keyword>
<keyword evidence="3" id="KW-1185">Reference proteome</keyword>
<proteinExistence type="predicted"/>
<dbReference type="AlphaFoldDB" id="A0A923RTP0"/>
<organism evidence="2 3">
    <name type="scientific">Roseburia zhanii</name>
    <dbReference type="NCBI Taxonomy" id="2763064"/>
    <lineage>
        <taxon>Bacteria</taxon>
        <taxon>Bacillati</taxon>
        <taxon>Bacillota</taxon>
        <taxon>Clostridia</taxon>
        <taxon>Lachnospirales</taxon>
        <taxon>Lachnospiraceae</taxon>
        <taxon>Roseburia</taxon>
    </lineage>
</organism>
<dbReference type="RefSeq" id="WP_186867476.1">
    <property type="nucleotide sequence ID" value="NZ_JACOPH010000011.1"/>
</dbReference>
<dbReference type="Proteomes" id="UP000606720">
    <property type="component" value="Unassembled WGS sequence"/>
</dbReference>
<gene>
    <name evidence="2" type="ORF">H8S17_11900</name>
</gene>
<sequence length="149" mass="17250">MKSLGKNIGDTVETVLGIVFWILIIYFTWFGNAEKIKMDILNKVGLETFSTSGEMYNVAFAFDYEDSWFRADPDVWINIDGERYRLISEGDGALFEQKLSKGTHIVFIETKTMHINSKKQKIEVSGNDEAYYFQVKGRKVFGAEMYHIY</sequence>